<dbReference type="InterPro" id="IPR019257">
    <property type="entry name" value="MeTrfase_dom"/>
</dbReference>
<dbReference type="InterPro" id="IPR029063">
    <property type="entry name" value="SAM-dependent_MTases_sf"/>
</dbReference>
<dbReference type="Pfam" id="PF10017">
    <property type="entry name" value="Methyltransf_33"/>
    <property type="match status" value="1"/>
</dbReference>
<dbReference type="PANTHER" id="PTHR43397:SF1">
    <property type="entry name" value="ERGOTHIONEINE BIOSYNTHESIS PROTEIN 1"/>
    <property type="match status" value="1"/>
</dbReference>
<keyword evidence="5" id="KW-1185">Reference proteome</keyword>
<dbReference type="PANTHER" id="PTHR43397">
    <property type="entry name" value="ERGOTHIONEINE BIOSYNTHESIS PROTEIN 1"/>
    <property type="match status" value="1"/>
</dbReference>
<proteinExistence type="predicted"/>
<keyword evidence="1 4" id="KW-0489">Methyltransferase</keyword>
<protein>
    <submittedName>
        <fullName evidence="4">L-histidine N(Alpha)-methyltransferase</fullName>
        <ecNumber evidence="4">2.1.1.44</ecNumber>
    </submittedName>
</protein>
<dbReference type="InterPro" id="IPR017804">
    <property type="entry name" value="MeTrfase_EgtD-like"/>
</dbReference>
<dbReference type="GO" id="GO:0052706">
    <property type="term" value="F:L-histidine N(alpha)-methyltransferase activity"/>
    <property type="evidence" value="ECO:0007669"/>
    <property type="project" value="UniProtKB-EC"/>
</dbReference>
<dbReference type="Proteomes" id="UP001154265">
    <property type="component" value="Unassembled WGS sequence"/>
</dbReference>
<evidence type="ECO:0000256" key="2">
    <source>
        <dbReference type="ARBA" id="ARBA00022679"/>
    </source>
</evidence>
<evidence type="ECO:0000256" key="1">
    <source>
        <dbReference type="ARBA" id="ARBA00022603"/>
    </source>
</evidence>
<organism evidence="4 5">
    <name type="scientific">Candidatus Synechococcus calcipolaris G9</name>
    <dbReference type="NCBI Taxonomy" id="1497997"/>
    <lineage>
        <taxon>Bacteria</taxon>
        <taxon>Bacillati</taxon>
        <taxon>Cyanobacteriota</taxon>
        <taxon>Cyanophyceae</taxon>
        <taxon>Synechococcales</taxon>
        <taxon>Synechococcaceae</taxon>
        <taxon>Synechococcus</taxon>
    </lineage>
</organism>
<evidence type="ECO:0000313" key="5">
    <source>
        <dbReference type="Proteomes" id="UP001154265"/>
    </source>
</evidence>
<dbReference type="RefSeq" id="WP_277866903.1">
    <property type="nucleotide sequence ID" value="NZ_JAKKUT010000002.1"/>
</dbReference>
<dbReference type="Gene3D" id="3.40.50.150">
    <property type="entry name" value="Vaccinia Virus protein VP39"/>
    <property type="match status" value="1"/>
</dbReference>
<feature type="domain" description="Histidine-specific methyltransferase SAM-dependent" evidence="3">
    <location>
        <begin position="36"/>
        <end position="339"/>
    </location>
</feature>
<evidence type="ECO:0000313" key="4">
    <source>
        <dbReference type="EMBL" id="MDG2991020.1"/>
    </source>
</evidence>
<dbReference type="GO" id="GO:0032259">
    <property type="term" value="P:methylation"/>
    <property type="evidence" value="ECO:0007669"/>
    <property type="project" value="UniProtKB-KW"/>
</dbReference>
<dbReference type="InterPro" id="IPR035094">
    <property type="entry name" value="EgtD"/>
</dbReference>
<keyword evidence="2 4" id="KW-0808">Transferase</keyword>
<evidence type="ECO:0000259" key="3">
    <source>
        <dbReference type="Pfam" id="PF10017"/>
    </source>
</evidence>
<dbReference type="InterPro" id="IPR051128">
    <property type="entry name" value="EgtD_Methyltrsf_superfamily"/>
</dbReference>
<dbReference type="EMBL" id="JAKKUT010000002">
    <property type="protein sequence ID" value="MDG2991020.1"/>
    <property type="molecule type" value="Genomic_DNA"/>
</dbReference>
<dbReference type="NCBIfam" id="TIGR03438">
    <property type="entry name" value="egtD_ergothio"/>
    <property type="match status" value="1"/>
</dbReference>
<accession>A0ABT6EZL8</accession>
<gene>
    <name evidence="4" type="primary">egtD</name>
    <name evidence="4" type="ORF">L3556_08790</name>
</gene>
<dbReference type="EC" id="2.1.1.44" evidence="4"/>
<reference evidence="4" key="2">
    <citation type="submission" date="2022-01" db="EMBL/GenBank/DDBJ databases">
        <authorList>
            <person name="Zivanovic Y."/>
            <person name="Moreira D."/>
            <person name="Lopez-Garcia P."/>
        </authorList>
    </citation>
    <scope>NUCLEOTIDE SEQUENCE</scope>
    <source>
        <strain evidence="4">G9</strain>
    </source>
</reference>
<sequence length="347" mass="38625">MVSHLANPVSIQRDLQSDRLHLQHFASPQAEDCSGQDVLEGLTRHPIKTIPAQYFYDDRGSQLFEQICTLPEYYPTRTEISILASSSAAIAQAIGPCEVVELGSGNSSKIRHLLNAQQTLNFPLRYLPLDVSGSILKDSALGLLADYPSLTIAGVVATYELGLAHLPPLQLPKRIICFFGSTLGNLTPDQCDRFFKLIHRSLKPGEYFLLGVDLQKSTPILEAAYNDSQGITAAFNLNMLQHLNWRFQGNFCLENFSHRAIYNPQAQQIEMYLDSRTDQRATLSALGLEIELAQGEAILTEISRKFDLASLRQDLTAAGLPPQQIWQDPQGWFALILCQARSLTRRG</sequence>
<comment type="caution">
    <text evidence="4">The sequence shown here is derived from an EMBL/GenBank/DDBJ whole genome shotgun (WGS) entry which is preliminary data.</text>
</comment>
<reference evidence="4" key="1">
    <citation type="journal article" date="2022" name="Genome Biol. Evol.">
        <title>A New Gene Family Diagnostic for Intracellular Biomineralization of Amorphous Ca Carbonates by Cyanobacteria.</title>
        <authorList>
            <person name="Benzerara K."/>
            <person name="Duprat E."/>
            <person name="Bitard-Feildel T."/>
            <person name="Caumes G."/>
            <person name="Cassier-Chauvat C."/>
            <person name="Chauvat F."/>
            <person name="Dezi M."/>
            <person name="Diop S.I."/>
            <person name="Gaschignard G."/>
            <person name="Gorgen S."/>
            <person name="Gugger M."/>
            <person name="Lopez-Garcia P."/>
            <person name="Millet M."/>
            <person name="Skouri-Panet F."/>
            <person name="Moreira D."/>
            <person name="Callebaut I."/>
        </authorList>
    </citation>
    <scope>NUCLEOTIDE SEQUENCE</scope>
    <source>
        <strain evidence="4">G9</strain>
    </source>
</reference>
<dbReference type="SUPFAM" id="SSF53335">
    <property type="entry name" value="S-adenosyl-L-methionine-dependent methyltransferases"/>
    <property type="match status" value="1"/>
</dbReference>
<dbReference type="PIRSF" id="PIRSF018005">
    <property type="entry name" value="UCP018005"/>
    <property type="match status" value="1"/>
</dbReference>
<name>A0ABT6EZL8_9SYNE</name>